<dbReference type="GO" id="GO:0016491">
    <property type="term" value="F:oxidoreductase activity"/>
    <property type="evidence" value="ECO:0007669"/>
    <property type="project" value="UniProtKB-KW"/>
</dbReference>
<gene>
    <name evidence="4" type="ORF">HB761_24800</name>
</gene>
<comment type="similarity">
    <text evidence="1">Belongs to the nitroreductase family.</text>
</comment>
<evidence type="ECO:0000259" key="3">
    <source>
        <dbReference type="Pfam" id="PF00881"/>
    </source>
</evidence>
<dbReference type="SUPFAM" id="SSF55469">
    <property type="entry name" value="FMN-dependent nitroreductase-like"/>
    <property type="match status" value="1"/>
</dbReference>
<evidence type="ECO:0000313" key="5">
    <source>
        <dbReference type="Proteomes" id="UP001058687"/>
    </source>
</evidence>
<evidence type="ECO:0000256" key="1">
    <source>
        <dbReference type="ARBA" id="ARBA00007118"/>
    </source>
</evidence>
<organism evidence="4 5">
    <name type="scientific">Vibrio campbellii</name>
    <dbReference type="NCBI Taxonomy" id="680"/>
    <lineage>
        <taxon>Bacteria</taxon>
        <taxon>Pseudomonadati</taxon>
        <taxon>Pseudomonadota</taxon>
        <taxon>Gammaproteobacteria</taxon>
        <taxon>Vibrionales</taxon>
        <taxon>Vibrionaceae</taxon>
        <taxon>Vibrio</taxon>
    </lineage>
</organism>
<proteinExistence type="inferred from homology"/>
<dbReference type="CDD" id="cd02137">
    <property type="entry name" value="MhqN-like"/>
    <property type="match status" value="1"/>
</dbReference>
<dbReference type="Pfam" id="PF00881">
    <property type="entry name" value="Nitroreductase"/>
    <property type="match status" value="1"/>
</dbReference>
<dbReference type="EMBL" id="CP050469">
    <property type="protein sequence ID" value="UTZ29881.1"/>
    <property type="molecule type" value="Genomic_DNA"/>
</dbReference>
<dbReference type="Gene3D" id="3.40.109.10">
    <property type="entry name" value="NADH Oxidase"/>
    <property type="match status" value="1"/>
</dbReference>
<dbReference type="PANTHER" id="PTHR43673">
    <property type="entry name" value="NAD(P)H NITROREDUCTASE YDGI-RELATED"/>
    <property type="match status" value="1"/>
</dbReference>
<evidence type="ECO:0000313" key="4">
    <source>
        <dbReference type="EMBL" id="UTZ29881.1"/>
    </source>
</evidence>
<dbReference type="Proteomes" id="UP001058687">
    <property type="component" value="Plasmid unnamed1"/>
</dbReference>
<sequence>MFFKKKKSAIESLQTRLSINNFDKSKQMSLDEIKKLIQHTTLAPTAFNLQNWHFTVVRDGDKKAKLKELSYGQKKVEDASVSVIVSGLLEPQKLIERALRPSLESEVLPQEVVDGWTGAVNNMYADNLEFQRDEAIRSASLASMALMLAADEMGLASCPMIGFDPDGVKNEFNLPKTAVPTMIIPVGYAIDGNWSRKPRLPVEQVLDII</sequence>
<reference evidence="4" key="1">
    <citation type="submission" date="2020-03" db="EMBL/GenBank/DDBJ databases">
        <title>Five strains of Vibrio campbellii isolated from Mariana Trench.</title>
        <authorList>
            <person name="Liang J."/>
            <person name="Zhang X.-H."/>
        </authorList>
    </citation>
    <scope>NUCLEOTIDE SEQUENCE</scope>
    <source>
        <strain evidence="4">LJC014</strain>
        <plasmid evidence="4">unnamed1</plasmid>
    </source>
</reference>
<keyword evidence="2" id="KW-0560">Oxidoreductase</keyword>
<dbReference type="RefSeq" id="WP_255944429.1">
    <property type="nucleotide sequence ID" value="NZ_CP050469.1"/>
</dbReference>
<protein>
    <submittedName>
        <fullName evidence="4">Nitroreductase family protein</fullName>
    </submittedName>
</protein>
<dbReference type="PANTHER" id="PTHR43673:SF12">
    <property type="entry name" value="PROTEIN DRGA"/>
    <property type="match status" value="1"/>
</dbReference>
<dbReference type="InterPro" id="IPR029479">
    <property type="entry name" value="Nitroreductase"/>
</dbReference>
<accession>A0AAE9N1Y9</accession>
<dbReference type="AlphaFoldDB" id="A0AAE9N1Y9"/>
<name>A0AAE9N1Y9_9VIBR</name>
<evidence type="ECO:0000256" key="2">
    <source>
        <dbReference type="ARBA" id="ARBA00023002"/>
    </source>
</evidence>
<keyword evidence="4" id="KW-0614">Plasmid</keyword>
<feature type="domain" description="Nitroreductase" evidence="3">
    <location>
        <begin position="14"/>
        <end position="188"/>
    </location>
</feature>
<geneLocation type="plasmid" evidence="4 5">
    <name>unnamed1</name>
</geneLocation>
<dbReference type="InterPro" id="IPR000415">
    <property type="entry name" value="Nitroreductase-like"/>
</dbReference>